<evidence type="ECO:0000256" key="1">
    <source>
        <dbReference type="SAM" id="MobiDB-lite"/>
    </source>
</evidence>
<dbReference type="AlphaFoldDB" id="A0A8J4E707"/>
<name>A0A8J4E707_9ACTN</name>
<evidence type="ECO:0000313" key="5">
    <source>
        <dbReference type="EMBL" id="GIJ63673.1"/>
    </source>
</evidence>
<feature type="compositionally biased region" description="Acidic residues" evidence="1">
    <location>
        <begin position="584"/>
        <end position="593"/>
    </location>
</feature>
<feature type="compositionally biased region" description="Basic and acidic residues" evidence="1">
    <location>
        <begin position="402"/>
        <end position="413"/>
    </location>
</feature>
<feature type="domain" description="pPIWI-RE RNaseH" evidence="2">
    <location>
        <begin position="635"/>
        <end position="916"/>
    </location>
</feature>
<reference evidence="5" key="1">
    <citation type="submission" date="2021-01" db="EMBL/GenBank/DDBJ databases">
        <title>Whole genome shotgun sequence of Virgisporangium aurantiacum NBRC 16421.</title>
        <authorList>
            <person name="Komaki H."/>
            <person name="Tamura T."/>
        </authorList>
    </citation>
    <scope>NUCLEOTIDE SEQUENCE</scope>
    <source>
        <strain evidence="5">NBRC 16421</strain>
    </source>
</reference>
<comment type="caution">
    <text evidence="5">The sequence shown here is derived from an EMBL/GenBank/DDBJ whole genome shotgun (WGS) entry which is preliminary data.</text>
</comment>
<dbReference type="InterPro" id="IPR025085">
    <property type="entry name" value="pPIWI_RE_X"/>
</dbReference>
<feature type="region of interest" description="Disordered" evidence="1">
    <location>
        <begin position="580"/>
        <end position="603"/>
    </location>
</feature>
<accession>A0A8J4E707</accession>
<dbReference type="Proteomes" id="UP000612585">
    <property type="component" value="Unassembled WGS sequence"/>
</dbReference>
<protein>
    <recommendedName>
        <fullName evidence="7">DUF3893 domain-containing protein</fullName>
    </recommendedName>
</protein>
<proteinExistence type="predicted"/>
<evidence type="ECO:0000259" key="4">
    <source>
        <dbReference type="Pfam" id="PF18157"/>
    </source>
</evidence>
<sequence>MSFDQISTAAFAAAPRSDRLVETFNALAFPAHWRQIILDFYRHGKKNPEQRRQVPIRGINDVIRAYAPDLVSVAKYASVDDSLPWLYTRGEYRSSIIKSLVLGWLNDLQPKPDDFPLVRATQHQLDVDNLEWDLVSVDLLEQELTIGGTAQPARHLYHLLPDLLADRIADPTRTPYTYNGETLHFKRVAREEGAELMSWPPLQRQVPSKTGVRIWSYSAYIRLTLHTVPFSSTPRIHLNTGIRRWVRGPVWMPADRGVTTYLLADSPWMWDDPAAPGTASSRFAAATLKWNKRERKVIWKASGAEGMLRRLTVNSDFPEPDILQKRPEEWLDRETGVRAAVVYHPMMGKHGIGAGLMPSERRRLTEWAAAALEPDFTRLPNLFGSDLKGTPKPQLKKRRPIPKPDNDKTGEKTAKALAANETIAAANSLALRTLTAEAVDAHLRCHLLYQTDECRDEIIRAAEESLGLGEYNTEAGTATFTWNTDELKVTIYARSVGKLAGPLGGADTPRKRKQIEEAVTVRRREVRERLESEPASQVVIVELDGRKDWDPRQTDPKFAIRLGCADAHRVSQFITTFRTVEQTPPEDGEELADEPAASGPHRADAAWGDALRQVGVRFVPQHSLGTALPDSFNQLAFWMVKRRSDSDWWKPQFTPIAVLIRPGQPAILGRTADSDSWVPYPQLLRSLTGRIRGDDLKTEAQQQAEAARFIHRVLYGLRNEPTVAITHANNSRTYVPWLENGITRQDMFQLGGGPVQRLALQGKHLRLIRLRVDDRSETPQWWAPKDPATAGIAKGLWLTGSGETDRRVFYSTMERSSTHQIENDATKLTSRIKQVKVKDKDSGEERLEAKRRIDNHKNAWNPQLLEIAILGQAAGDNAEAWAMFVHQQRQTDDYRDGLVLPMIMHLAELAGEYALPHEDPMHASVDDSPPTEASLAESEIGIEEDPED</sequence>
<dbReference type="Pfam" id="PF18157">
    <property type="entry name" value="MID_pPIWI_RE"/>
    <property type="match status" value="1"/>
</dbReference>
<feature type="region of interest" description="Disordered" evidence="1">
    <location>
        <begin position="382"/>
        <end position="413"/>
    </location>
</feature>
<keyword evidence="6" id="KW-1185">Reference proteome</keyword>
<dbReference type="InterPro" id="IPR024996">
    <property type="entry name" value="RNaseH_pPIWI_RE"/>
</dbReference>
<dbReference type="RefSeq" id="WP_204010731.1">
    <property type="nucleotide sequence ID" value="NZ_BOPG01000101.1"/>
</dbReference>
<organism evidence="5 6">
    <name type="scientific">Virgisporangium aurantiacum</name>
    <dbReference type="NCBI Taxonomy" id="175570"/>
    <lineage>
        <taxon>Bacteria</taxon>
        <taxon>Bacillati</taxon>
        <taxon>Actinomycetota</taxon>
        <taxon>Actinomycetes</taxon>
        <taxon>Micromonosporales</taxon>
        <taxon>Micromonosporaceae</taxon>
        <taxon>Virgisporangium</taxon>
    </lineage>
</organism>
<dbReference type="Pfam" id="PF13032">
    <property type="entry name" value="RNaseH_pPIWI_RE"/>
    <property type="match status" value="1"/>
</dbReference>
<feature type="domain" description="pPIWI-RE module N-terminal" evidence="3">
    <location>
        <begin position="10"/>
        <end position="414"/>
    </location>
</feature>
<feature type="domain" description="Prokaryotic pPIWI-RE MID" evidence="4">
    <location>
        <begin position="482"/>
        <end position="622"/>
    </location>
</feature>
<evidence type="ECO:0000313" key="6">
    <source>
        <dbReference type="Proteomes" id="UP000612585"/>
    </source>
</evidence>
<gene>
    <name evidence="5" type="ORF">Vau01_111890</name>
</gene>
<dbReference type="Pfam" id="PF13111">
    <property type="entry name" value="pPIWI_RE_X"/>
    <property type="match status" value="1"/>
</dbReference>
<dbReference type="EMBL" id="BOPG01000101">
    <property type="protein sequence ID" value="GIJ63673.1"/>
    <property type="molecule type" value="Genomic_DNA"/>
</dbReference>
<dbReference type="InterPro" id="IPR040496">
    <property type="entry name" value="MID_pPIWI_RE"/>
</dbReference>
<evidence type="ECO:0008006" key="7">
    <source>
        <dbReference type="Google" id="ProtNLM"/>
    </source>
</evidence>
<evidence type="ECO:0000259" key="3">
    <source>
        <dbReference type="Pfam" id="PF13111"/>
    </source>
</evidence>
<evidence type="ECO:0000259" key="2">
    <source>
        <dbReference type="Pfam" id="PF13032"/>
    </source>
</evidence>
<feature type="region of interest" description="Disordered" evidence="1">
    <location>
        <begin position="918"/>
        <end position="948"/>
    </location>
</feature>